<keyword evidence="1 3" id="KW-0732">Signal</keyword>
<proteinExistence type="predicted"/>
<dbReference type="GeneID" id="66073533"/>
<feature type="region of interest" description="Disordered" evidence="2">
    <location>
        <begin position="70"/>
        <end position="118"/>
    </location>
</feature>
<gene>
    <name evidence="4" type="ORF">E1B28_004457</name>
</gene>
<dbReference type="SUPFAM" id="SSF50685">
    <property type="entry name" value="Barwin-like endoglucanases"/>
    <property type="match status" value="1"/>
</dbReference>
<dbReference type="CDD" id="cd22191">
    <property type="entry name" value="DPBB_RlpA_EXP_N-like"/>
    <property type="match status" value="1"/>
</dbReference>
<dbReference type="AlphaFoldDB" id="A0A9P7UYQ7"/>
<accession>A0A9P7UYQ7</accession>
<dbReference type="EMBL" id="CM032182">
    <property type="protein sequence ID" value="KAG7097070.1"/>
    <property type="molecule type" value="Genomic_DNA"/>
</dbReference>
<dbReference type="OrthoDB" id="406505at2759"/>
<evidence type="ECO:0000256" key="2">
    <source>
        <dbReference type="SAM" id="MobiDB-lite"/>
    </source>
</evidence>
<feature type="chain" id="PRO_5040516742" description="RlpA-like protein double-psi beta-barrel domain-containing protein" evidence="3">
    <location>
        <begin position="22"/>
        <end position="246"/>
    </location>
</feature>
<name>A0A9P7UYQ7_9AGAR</name>
<evidence type="ECO:0000256" key="3">
    <source>
        <dbReference type="SAM" id="SignalP"/>
    </source>
</evidence>
<evidence type="ECO:0000313" key="4">
    <source>
        <dbReference type="EMBL" id="KAG7097070.1"/>
    </source>
</evidence>
<feature type="signal peptide" evidence="3">
    <location>
        <begin position="1"/>
        <end position="21"/>
    </location>
</feature>
<evidence type="ECO:0000256" key="1">
    <source>
        <dbReference type="ARBA" id="ARBA00022729"/>
    </source>
</evidence>
<dbReference type="PANTHER" id="PTHR31836">
    <property type="match status" value="1"/>
</dbReference>
<organism evidence="4 5">
    <name type="scientific">Marasmius oreades</name>
    <name type="common">fairy-ring Marasmius</name>
    <dbReference type="NCBI Taxonomy" id="181124"/>
    <lineage>
        <taxon>Eukaryota</taxon>
        <taxon>Fungi</taxon>
        <taxon>Dikarya</taxon>
        <taxon>Basidiomycota</taxon>
        <taxon>Agaricomycotina</taxon>
        <taxon>Agaricomycetes</taxon>
        <taxon>Agaricomycetidae</taxon>
        <taxon>Agaricales</taxon>
        <taxon>Marasmiineae</taxon>
        <taxon>Marasmiaceae</taxon>
        <taxon>Marasmius</taxon>
    </lineage>
</organism>
<evidence type="ECO:0008006" key="6">
    <source>
        <dbReference type="Google" id="ProtNLM"/>
    </source>
</evidence>
<dbReference type="InterPro" id="IPR051477">
    <property type="entry name" value="Expansin_CellWall"/>
</dbReference>
<protein>
    <recommendedName>
        <fullName evidence="6">RlpA-like protein double-psi beta-barrel domain-containing protein</fullName>
    </recommendedName>
</protein>
<keyword evidence="5" id="KW-1185">Reference proteome</keyword>
<dbReference type="PANTHER" id="PTHR31836:SF22">
    <property type="entry name" value="RLPA-LIKE PROTEIN DOUBLE-PSI BETA-BARREL DOMAIN-CONTAINING PROTEIN"/>
    <property type="match status" value="1"/>
</dbReference>
<feature type="compositionally biased region" description="Basic and acidic residues" evidence="2">
    <location>
        <begin position="90"/>
        <end position="103"/>
    </location>
</feature>
<comment type="caution">
    <text evidence="4">The sequence shown here is derived from an EMBL/GenBank/DDBJ whole genome shotgun (WGS) entry which is preliminary data.</text>
</comment>
<dbReference type="KEGG" id="more:E1B28_004457"/>
<dbReference type="InterPro" id="IPR036908">
    <property type="entry name" value="RlpA-like_sf"/>
</dbReference>
<dbReference type="Proteomes" id="UP001049176">
    <property type="component" value="Chromosome 2"/>
</dbReference>
<dbReference type="RefSeq" id="XP_043013540.1">
    <property type="nucleotide sequence ID" value="XM_043148938.1"/>
</dbReference>
<sequence>MVLVALVVTISIVHYSQLVHASALPSLHSLYTTSHSLGDSYVFEPRDGWSSVNVSDAFYNYRRDLQPTLKGVKTESKRHSKDAKHRKSKERNPKESPKLHSESLLDPSSGPGGEHFQVSGDSQPVTITWYTGNDLQNPSCWLNTVWTPTDESFVCAVTLEGWTDRPQCFKFLELCHGPKKCVFVRVVDTCAGCAKGSRHVDLTKAAFAALSDLDAGRIEDVQMRPALLPFLETVWPIDLWGPQVPK</sequence>
<dbReference type="Gene3D" id="2.40.40.10">
    <property type="entry name" value="RlpA-like domain"/>
    <property type="match status" value="1"/>
</dbReference>
<reference evidence="4" key="1">
    <citation type="journal article" date="2021" name="Genome Biol. Evol.">
        <title>The assembled and annotated genome of the fairy-ring fungus Marasmius oreades.</title>
        <authorList>
            <person name="Hiltunen M."/>
            <person name="Ament-Velasquez S.L."/>
            <person name="Johannesson H."/>
        </authorList>
    </citation>
    <scope>NUCLEOTIDE SEQUENCE</scope>
    <source>
        <strain evidence="4">03SP1</strain>
    </source>
</reference>
<feature type="compositionally biased region" description="Basic residues" evidence="2">
    <location>
        <begin position="78"/>
        <end position="89"/>
    </location>
</feature>
<evidence type="ECO:0000313" key="5">
    <source>
        <dbReference type="Proteomes" id="UP001049176"/>
    </source>
</evidence>